<dbReference type="EMBL" id="ML170269">
    <property type="protein sequence ID" value="TDL15598.1"/>
    <property type="molecule type" value="Genomic_DNA"/>
</dbReference>
<evidence type="ECO:0000313" key="3">
    <source>
        <dbReference type="EMBL" id="TDL15598.1"/>
    </source>
</evidence>
<dbReference type="Gene3D" id="1.25.40.10">
    <property type="entry name" value="Tetratricopeptide repeat domain"/>
    <property type="match status" value="1"/>
</dbReference>
<evidence type="ECO:0000313" key="4">
    <source>
        <dbReference type="Proteomes" id="UP000294933"/>
    </source>
</evidence>
<dbReference type="PANTHER" id="PTHR45831">
    <property type="entry name" value="LD24721P"/>
    <property type="match status" value="1"/>
</dbReference>
<protein>
    <submittedName>
        <fullName evidence="3">Uncharacterized protein</fullName>
    </submittedName>
</protein>
<proteinExistence type="predicted"/>
<dbReference type="VEuPathDB" id="FungiDB:BD410DRAFT_845061"/>
<dbReference type="OrthoDB" id="2423701at2759"/>
<sequence>MADVLSLKDAGNALYASRTTFKPTRNIRLQLSLTVRMRSFFYNRAACGMALNRTLEAISDAQMAVDLDPKYAKAWSRLAKCQEDSANYSVAISSWKHALECIPTTNLNSSEEKLRRQIEQGLKTTESRVKAAQLAAQAMHRAIPQDVFKSGDLPWDRAKAMVPEVYDRPTEAGISSACIILRANKTIEKLSDGVLTDKRIFRISDPSWSEKYNTQIIAEGASREAWPGEGPERVIELAQIRVREKGWDNTRPALSLTIRLWVMNGFTAYRVMHDYPAAVTWFNNVLELLERGRTIWNDVPSEDRGAVFTDNFVRSVRSFHLEAYLDACGSELGKFVRKYPLKRLFELADELYLDSSKPPPPETDRASILAFFRYPAANALA</sequence>
<evidence type="ECO:0000256" key="1">
    <source>
        <dbReference type="ARBA" id="ARBA00022737"/>
    </source>
</evidence>
<dbReference type="GO" id="GO:0016020">
    <property type="term" value="C:membrane"/>
    <property type="evidence" value="ECO:0007669"/>
    <property type="project" value="TreeGrafter"/>
</dbReference>
<dbReference type="InterPro" id="IPR047150">
    <property type="entry name" value="SGT"/>
</dbReference>
<reference evidence="3 4" key="1">
    <citation type="submission" date="2018-06" db="EMBL/GenBank/DDBJ databases">
        <title>A transcriptomic atlas of mushroom development highlights an independent origin of complex multicellularity.</title>
        <authorList>
            <consortium name="DOE Joint Genome Institute"/>
            <person name="Krizsan K."/>
            <person name="Almasi E."/>
            <person name="Merenyi Z."/>
            <person name="Sahu N."/>
            <person name="Viragh M."/>
            <person name="Koszo T."/>
            <person name="Mondo S."/>
            <person name="Kiss B."/>
            <person name="Balint B."/>
            <person name="Kues U."/>
            <person name="Barry K."/>
            <person name="Hegedus J.C."/>
            <person name="Henrissat B."/>
            <person name="Johnson J."/>
            <person name="Lipzen A."/>
            <person name="Ohm R."/>
            <person name="Nagy I."/>
            <person name="Pangilinan J."/>
            <person name="Yan J."/>
            <person name="Xiong Y."/>
            <person name="Grigoriev I.V."/>
            <person name="Hibbett D.S."/>
            <person name="Nagy L.G."/>
        </authorList>
    </citation>
    <scope>NUCLEOTIDE SEQUENCE [LARGE SCALE GENOMIC DNA]</scope>
    <source>
        <strain evidence="3 4">SZMC22713</strain>
    </source>
</reference>
<keyword evidence="4" id="KW-1185">Reference proteome</keyword>
<dbReference type="PANTHER" id="PTHR45831:SF2">
    <property type="entry name" value="LD24721P"/>
    <property type="match status" value="1"/>
</dbReference>
<name>A0A4Y7PKG4_9AGAM</name>
<organism evidence="3 4">
    <name type="scientific">Rickenella mellea</name>
    <dbReference type="NCBI Taxonomy" id="50990"/>
    <lineage>
        <taxon>Eukaryota</taxon>
        <taxon>Fungi</taxon>
        <taxon>Dikarya</taxon>
        <taxon>Basidiomycota</taxon>
        <taxon>Agaricomycotina</taxon>
        <taxon>Agaricomycetes</taxon>
        <taxon>Hymenochaetales</taxon>
        <taxon>Rickenellaceae</taxon>
        <taxon>Rickenella</taxon>
    </lineage>
</organism>
<keyword evidence="1" id="KW-0677">Repeat</keyword>
<dbReference type="GO" id="GO:0072380">
    <property type="term" value="C:TRC complex"/>
    <property type="evidence" value="ECO:0007669"/>
    <property type="project" value="TreeGrafter"/>
</dbReference>
<dbReference type="InterPro" id="IPR011990">
    <property type="entry name" value="TPR-like_helical_dom_sf"/>
</dbReference>
<dbReference type="GO" id="GO:0006620">
    <property type="term" value="P:post-translational protein targeting to endoplasmic reticulum membrane"/>
    <property type="evidence" value="ECO:0007669"/>
    <property type="project" value="TreeGrafter"/>
</dbReference>
<gene>
    <name evidence="3" type="ORF">BD410DRAFT_845061</name>
</gene>
<dbReference type="SUPFAM" id="SSF48452">
    <property type="entry name" value="TPR-like"/>
    <property type="match status" value="1"/>
</dbReference>
<dbReference type="Proteomes" id="UP000294933">
    <property type="component" value="Unassembled WGS sequence"/>
</dbReference>
<keyword evidence="2" id="KW-0802">TPR repeat</keyword>
<dbReference type="GO" id="GO:0060090">
    <property type="term" value="F:molecular adaptor activity"/>
    <property type="evidence" value="ECO:0007669"/>
    <property type="project" value="TreeGrafter"/>
</dbReference>
<dbReference type="STRING" id="50990.A0A4Y7PKG4"/>
<accession>A0A4Y7PKG4</accession>
<dbReference type="AlphaFoldDB" id="A0A4Y7PKG4"/>
<evidence type="ECO:0000256" key="2">
    <source>
        <dbReference type="ARBA" id="ARBA00022803"/>
    </source>
</evidence>
<dbReference type="InterPro" id="IPR019734">
    <property type="entry name" value="TPR_rpt"/>
</dbReference>
<dbReference type="SMART" id="SM00028">
    <property type="entry name" value="TPR"/>
    <property type="match status" value="2"/>
</dbReference>